<proteinExistence type="predicted"/>
<organism evidence="3">
    <name type="scientific">Hexamita inflata</name>
    <dbReference type="NCBI Taxonomy" id="28002"/>
    <lineage>
        <taxon>Eukaryota</taxon>
        <taxon>Metamonada</taxon>
        <taxon>Diplomonadida</taxon>
        <taxon>Hexamitidae</taxon>
        <taxon>Hexamitinae</taxon>
        <taxon>Hexamita</taxon>
    </lineage>
</organism>
<dbReference type="EMBL" id="CATOUU010000500">
    <property type="protein sequence ID" value="CAI9931984.1"/>
    <property type="molecule type" value="Genomic_DNA"/>
</dbReference>
<evidence type="ECO:0000259" key="2">
    <source>
        <dbReference type="PROSITE" id="PS50011"/>
    </source>
</evidence>
<feature type="domain" description="Protein kinase" evidence="2">
    <location>
        <begin position="95"/>
        <end position="343"/>
    </location>
</feature>
<dbReference type="EMBL" id="CAXDID020000510">
    <property type="protein sequence ID" value="CAL6098558.1"/>
    <property type="molecule type" value="Genomic_DNA"/>
</dbReference>
<dbReference type="EMBL" id="CAXDID020000241">
    <property type="protein sequence ID" value="CAL6062762.1"/>
    <property type="molecule type" value="Genomic_DNA"/>
</dbReference>
<dbReference type="InterPro" id="IPR000719">
    <property type="entry name" value="Prot_kinase_dom"/>
</dbReference>
<dbReference type="Pfam" id="PF00069">
    <property type="entry name" value="Pkinase"/>
    <property type="match status" value="1"/>
</dbReference>
<reference evidence="5 7" key="2">
    <citation type="submission" date="2024-07" db="EMBL/GenBank/DDBJ databases">
        <authorList>
            <person name="Akdeniz Z."/>
        </authorList>
    </citation>
    <scope>NUCLEOTIDE SEQUENCE [LARGE SCALE GENOMIC DNA]</scope>
</reference>
<dbReference type="GO" id="GO:0004674">
    <property type="term" value="F:protein serine/threonine kinase activity"/>
    <property type="evidence" value="ECO:0007669"/>
    <property type="project" value="TreeGrafter"/>
</dbReference>
<keyword evidence="5" id="KW-0418">Kinase</keyword>
<dbReference type="GO" id="GO:0043408">
    <property type="term" value="P:regulation of MAPK cascade"/>
    <property type="evidence" value="ECO:0007669"/>
    <property type="project" value="TreeGrafter"/>
</dbReference>
<evidence type="ECO:0000256" key="1">
    <source>
        <dbReference type="SAM" id="MobiDB-lite"/>
    </source>
</evidence>
<dbReference type="PROSITE" id="PS50011">
    <property type="entry name" value="PROTEIN_KINASE_DOM"/>
    <property type="match status" value="1"/>
</dbReference>
<dbReference type="SMART" id="SM00220">
    <property type="entry name" value="S_TKc"/>
    <property type="match status" value="1"/>
</dbReference>
<dbReference type="InterPro" id="IPR011009">
    <property type="entry name" value="Kinase-like_dom_sf"/>
</dbReference>
<reference evidence="3" key="1">
    <citation type="submission" date="2023-06" db="EMBL/GenBank/DDBJ databases">
        <authorList>
            <person name="Kurt Z."/>
        </authorList>
    </citation>
    <scope>NUCLEOTIDE SEQUENCE</scope>
</reference>
<evidence type="ECO:0000313" key="3">
    <source>
        <dbReference type="EMBL" id="CAI9931984.1"/>
    </source>
</evidence>
<evidence type="ECO:0000313" key="7">
    <source>
        <dbReference type="Proteomes" id="UP001642409"/>
    </source>
</evidence>
<dbReference type="SUPFAM" id="SSF56112">
    <property type="entry name" value="Protein kinase-like (PK-like)"/>
    <property type="match status" value="1"/>
</dbReference>
<keyword evidence="5" id="KW-0808">Transferase</keyword>
<sequence length="412" mass="47128">MGCGAPQNIVSDMQQDQQQTQQQTNQQQVNVTTMSLGTTDVDLFSSIKQNQVTHQSLRNVDIDYTEKDKLRCQQLNDDPNRLFAPPKLRNTKLEYSVGKQLQSTIYGQNYLGIEHLTGSLVEIHSFDCSNQNQQLLEAFSQNIVFSTNLRHPNIRRIFDLRIFKDQIQVICEISGQSLKDQIHTYQGLEESISQRILPSILQALNYAHSSDVTFNSLSANSIFIGATCKVSSFYASSRRKTCRERSQFYYICPSFLLSGSEVAQKKRADIFALGQIFAEMSTTKPVFFQFKDLGSLYYNMHKTRNVQFIEYLDGMSNEAQEFLNLCLFQPSIQAQNLMQNQFVIKQENVEVDALQPENNNTQYKYKGENCSESALEALGRKLKFGHDQTVKCETEALWEDSLENLADNIILK</sequence>
<evidence type="ECO:0000313" key="5">
    <source>
        <dbReference type="EMBL" id="CAL6062762.1"/>
    </source>
</evidence>
<dbReference type="GO" id="GO:0000165">
    <property type="term" value="P:MAPK cascade"/>
    <property type="evidence" value="ECO:0007669"/>
    <property type="project" value="TreeGrafter"/>
</dbReference>
<evidence type="ECO:0000313" key="4">
    <source>
        <dbReference type="EMBL" id="CAI9969363.1"/>
    </source>
</evidence>
<dbReference type="InterPro" id="IPR050285">
    <property type="entry name" value="STE20_Ser/Thr_kinase"/>
</dbReference>
<dbReference type="Gene3D" id="1.10.510.10">
    <property type="entry name" value="Transferase(Phosphotransferase) domain 1"/>
    <property type="match status" value="1"/>
</dbReference>
<dbReference type="GO" id="GO:0005524">
    <property type="term" value="F:ATP binding"/>
    <property type="evidence" value="ECO:0007669"/>
    <property type="project" value="InterPro"/>
</dbReference>
<protein>
    <submittedName>
        <fullName evidence="5">Kinase</fullName>
    </submittedName>
    <submittedName>
        <fullName evidence="3">STE STE11</fullName>
    </submittedName>
</protein>
<keyword evidence="7" id="KW-1185">Reference proteome</keyword>
<name>A0AA86P7M2_9EUKA</name>
<dbReference type="Proteomes" id="UP001642409">
    <property type="component" value="Unassembled WGS sequence"/>
</dbReference>
<dbReference type="PANTHER" id="PTHR48015:SF16">
    <property type="entry name" value="SERINE_THREONINE-PROTEIN KINASE SULU"/>
    <property type="match status" value="1"/>
</dbReference>
<comment type="caution">
    <text evidence="3">The sequence shown here is derived from an EMBL/GenBank/DDBJ whole genome shotgun (WGS) entry which is preliminary data.</text>
</comment>
<feature type="compositionally biased region" description="Low complexity" evidence="1">
    <location>
        <begin position="12"/>
        <end position="26"/>
    </location>
</feature>
<feature type="region of interest" description="Disordered" evidence="1">
    <location>
        <begin position="1"/>
        <end position="26"/>
    </location>
</feature>
<accession>A0AA86P7M2</accession>
<dbReference type="AlphaFoldDB" id="A0AA86P7M2"/>
<evidence type="ECO:0000313" key="6">
    <source>
        <dbReference type="EMBL" id="CAL6098558.1"/>
    </source>
</evidence>
<dbReference type="GO" id="GO:0005737">
    <property type="term" value="C:cytoplasm"/>
    <property type="evidence" value="ECO:0007669"/>
    <property type="project" value="TreeGrafter"/>
</dbReference>
<gene>
    <name evidence="3" type="ORF">HINF_LOCUS19629</name>
    <name evidence="5" type="ORF">HINF_LOCUS50341</name>
    <name evidence="4" type="ORF">HINF_LOCUS57008</name>
    <name evidence="6" type="ORF">HINF_LOCUS69663</name>
</gene>
<dbReference type="PANTHER" id="PTHR48015">
    <property type="entry name" value="SERINE/THREONINE-PROTEIN KINASE TAO"/>
    <property type="match status" value="1"/>
</dbReference>
<dbReference type="EMBL" id="CATOUU010001058">
    <property type="protein sequence ID" value="CAI9969363.1"/>
    <property type="molecule type" value="Genomic_DNA"/>
</dbReference>